<accession>A0A4P6JJI5</accession>
<dbReference type="AlphaFoldDB" id="A0A4P6JJI5"/>
<name>A0A4P6JJI5_KTERU</name>
<evidence type="ECO:0000313" key="3">
    <source>
        <dbReference type="Proteomes" id="UP000290365"/>
    </source>
</evidence>
<keyword evidence="3" id="KW-1185">Reference proteome</keyword>
<sequence length="181" mass="20534">MSENAGHPELPGYVSIRGAAKLLGISEKTVYHYVDQGRLPAMWAANVLMISIEDVQKFQRGPSGRPRKNTPPWRLPTGDNTQFMTMIQVQIRSQQHEALVKKLEQIKKGERHIFPGTAIRSIMHSETEPDQLVIVLSWRKAVMPDQAERETALEAFRRELADVLDWSTARYNSGSVLMHTS</sequence>
<gene>
    <name evidence="2" type="ORF">EPA93_03405</name>
</gene>
<dbReference type="OrthoDB" id="1366685at2"/>
<evidence type="ECO:0000259" key="1">
    <source>
        <dbReference type="Pfam" id="PF12728"/>
    </source>
</evidence>
<protein>
    <submittedName>
        <fullName evidence="2">DNA-binding protein</fullName>
    </submittedName>
</protein>
<dbReference type="RefSeq" id="WP_129885689.1">
    <property type="nucleotide sequence ID" value="NZ_CP035758.1"/>
</dbReference>
<proteinExistence type="predicted"/>
<dbReference type="SUPFAM" id="SSF46955">
    <property type="entry name" value="Putative DNA-binding domain"/>
    <property type="match status" value="1"/>
</dbReference>
<dbReference type="Proteomes" id="UP000290365">
    <property type="component" value="Chromosome"/>
</dbReference>
<dbReference type="EMBL" id="CP035758">
    <property type="protein sequence ID" value="QBD75090.1"/>
    <property type="molecule type" value="Genomic_DNA"/>
</dbReference>
<dbReference type="Pfam" id="PF12728">
    <property type="entry name" value="HTH_17"/>
    <property type="match status" value="1"/>
</dbReference>
<evidence type="ECO:0000313" key="2">
    <source>
        <dbReference type="EMBL" id="QBD75090.1"/>
    </source>
</evidence>
<organism evidence="2 3">
    <name type="scientific">Ktedonosporobacter rubrisoli</name>
    <dbReference type="NCBI Taxonomy" id="2509675"/>
    <lineage>
        <taxon>Bacteria</taxon>
        <taxon>Bacillati</taxon>
        <taxon>Chloroflexota</taxon>
        <taxon>Ktedonobacteria</taxon>
        <taxon>Ktedonobacterales</taxon>
        <taxon>Ktedonosporobacteraceae</taxon>
        <taxon>Ktedonosporobacter</taxon>
    </lineage>
</organism>
<dbReference type="KEGG" id="kbs:EPA93_03405"/>
<dbReference type="InterPro" id="IPR009061">
    <property type="entry name" value="DNA-bd_dom_put_sf"/>
</dbReference>
<dbReference type="InterPro" id="IPR041657">
    <property type="entry name" value="HTH_17"/>
</dbReference>
<feature type="domain" description="Helix-turn-helix" evidence="1">
    <location>
        <begin position="15"/>
        <end position="60"/>
    </location>
</feature>
<keyword evidence="2" id="KW-0238">DNA-binding</keyword>
<dbReference type="GO" id="GO:0003677">
    <property type="term" value="F:DNA binding"/>
    <property type="evidence" value="ECO:0007669"/>
    <property type="project" value="UniProtKB-KW"/>
</dbReference>
<reference evidence="2 3" key="1">
    <citation type="submission" date="2019-01" db="EMBL/GenBank/DDBJ databases">
        <title>Ktedonosporobacter rubrisoli SCAWS-G2.</title>
        <authorList>
            <person name="Huang Y."/>
            <person name="Yan B."/>
        </authorList>
    </citation>
    <scope>NUCLEOTIDE SEQUENCE [LARGE SCALE GENOMIC DNA]</scope>
    <source>
        <strain evidence="2 3">SCAWS-G2</strain>
    </source>
</reference>